<dbReference type="EC" id="3.5.2.3" evidence="6"/>
<dbReference type="InterPro" id="IPR011059">
    <property type="entry name" value="Metal-dep_hydrolase_composite"/>
</dbReference>
<feature type="binding site" evidence="6">
    <location>
        <position position="153"/>
    </location>
    <ligand>
        <name>Zn(2+)</name>
        <dbReference type="ChEBI" id="CHEBI:29105"/>
        <label>1</label>
    </ligand>
</feature>
<feature type="binding site" evidence="6">
    <location>
        <position position="59"/>
    </location>
    <ligand>
        <name>Zn(2+)</name>
        <dbReference type="ChEBI" id="CHEBI:29105"/>
        <label>1</label>
    </ligand>
</feature>
<feature type="binding site" evidence="6">
    <location>
        <position position="180"/>
    </location>
    <ligand>
        <name>Zn(2+)</name>
        <dbReference type="ChEBI" id="CHEBI:29105"/>
        <label>2</label>
    </ligand>
</feature>
<feature type="binding site" evidence="6">
    <location>
        <position position="279"/>
    </location>
    <ligand>
        <name>substrate</name>
    </ligand>
</feature>
<evidence type="ECO:0000313" key="9">
    <source>
        <dbReference type="Proteomes" id="UP001200537"/>
    </source>
</evidence>
<dbReference type="Proteomes" id="UP001200537">
    <property type="component" value="Unassembled WGS sequence"/>
</dbReference>
<gene>
    <name evidence="6" type="primary">pyrC</name>
    <name evidence="8" type="ORF">L0M99_04180</name>
</gene>
<dbReference type="GO" id="GO:0005737">
    <property type="term" value="C:cytoplasm"/>
    <property type="evidence" value="ECO:0007669"/>
    <property type="project" value="TreeGrafter"/>
</dbReference>
<feature type="active site" evidence="6">
    <location>
        <position position="306"/>
    </location>
</feature>
<reference evidence="8" key="1">
    <citation type="submission" date="2022-01" db="EMBL/GenBank/DDBJ databases">
        <title>Collection of gut derived symbiotic bacterial strains cultured from healthy donors.</title>
        <authorList>
            <person name="Lin H."/>
            <person name="Kohout C."/>
            <person name="Waligurski E."/>
            <person name="Pamer E.G."/>
        </authorList>
    </citation>
    <scope>NUCLEOTIDE SEQUENCE</scope>
    <source>
        <strain evidence="8">DFI.7.46</strain>
    </source>
</reference>
<dbReference type="NCBIfam" id="TIGR00857">
    <property type="entry name" value="pyrC_multi"/>
    <property type="match status" value="1"/>
</dbReference>
<dbReference type="InterPro" id="IPR032466">
    <property type="entry name" value="Metal_Hydrolase"/>
</dbReference>
<dbReference type="Gene3D" id="3.20.20.140">
    <property type="entry name" value="Metal-dependent hydrolases"/>
    <property type="match status" value="1"/>
</dbReference>
<keyword evidence="6" id="KW-0862">Zinc</keyword>
<feature type="binding site" evidence="6">
    <location>
        <position position="61"/>
    </location>
    <ligand>
        <name>Zn(2+)</name>
        <dbReference type="ChEBI" id="CHEBI:29105"/>
        <label>1</label>
    </ligand>
</feature>
<comment type="catalytic activity">
    <reaction evidence="6">
        <text>(S)-dihydroorotate + H2O = N-carbamoyl-L-aspartate + H(+)</text>
        <dbReference type="Rhea" id="RHEA:24296"/>
        <dbReference type="ChEBI" id="CHEBI:15377"/>
        <dbReference type="ChEBI" id="CHEBI:15378"/>
        <dbReference type="ChEBI" id="CHEBI:30864"/>
        <dbReference type="ChEBI" id="CHEBI:32814"/>
        <dbReference type="EC" id="3.5.2.3"/>
    </reaction>
</comment>
<dbReference type="EMBL" id="JAKNHJ010000006">
    <property type="protein sequence ID" value="MCG4617694.1"/>
    <property type="molecule type" value="Genomic_DNA"/>
</dbReference>
<dbReference type="CDD" id="cd01317">
    <property type="entry name" value="DHOase_IIa"/>
    <property type="match status" value="1"/>
</dbReference>
<comment type="caution">
    <text evidence="8">The sequence shown here is derived from an EMBL/GenBank/DDBJ whole genome shotgun (WGS) entry which is preliminary data.</text>
</comment>
<dbReference type="InterPro" id="IPR002195">
    <property type="entry name" value="Dihydroorotase_CS"/>
</dbReference>
<accession>A0AAJ1EX66</accession>
<dbReference type="InterPro" id="IPR024403">
    <property type="entry name" value="DHOase_cat"/>
</dbReference>
<dbReference type="GO" id="GO:0006145">
    <property type="term" value="P:purine nucleobase catabolic process"/>
    <property type="evidence" value="ECO:0007669"/>
    <property type="project" value="TreeGrafter"/>
</dbReference>
<dbReference type="GO" id="GO:0044205">
    <property type="term" value="P:'de novo' UMP biosynthetic process"/>
    <property type="evidence" value="ECO:0007669"/>
    <property type="project" value="UniProtKB-UniRule"/>
</dbReference>
<comment type="pathway">
    <text evidence="6">Pyrimidine metabolism; UMP biosynthesis via de novo pathway; (S)-dihydroorotate from bicarbonate: step 3/3.</text>
</comment>
<comment type="similarity">
    <text evidence="2 6">Belongs to the metallo-dependent hydrolases superfamily. DHOase family. Class I DHOase subfamily.</text>
</comment>
<feature type="binding site" evidence="6">
    <location>
        <position position="306"/>
    </location>
    <ligand>
        <name>Zn(2+)</name>
        <dbReference type="ChEBI" id="CHEBI:29105"/>
        <label>1</label>
    </ligand>
</feature>
<dbReference type="SUPFAM" id="SSF51338">
    <property type="entry name" value="Composite domain of metallo-dependent hydrolases"/>
    <property type="match status" value="1"/>
</dbReference>
<evidence type="ECO:0000256" key="1">
    <source>
        <dbReference type="ARBA" id="ARBA00002368"/>
    </source>
</evidence>
<dbReference type="Pfam" id="PF12890">
    <property type="entry name" value="DHOase"/>
    <property type="match status" value="1"/>
</dbReference>
<dbReference type="SUPFAM" id="SSF51556">
    <property type="entry name" value="Metallo-dependent hydrolases"/>
    <property type="match status" value="1"/>
</dbReference>
<dbReference type="Gene3D" id="2.30.40.10">
    <property type="entry name" value="Urease, subunit C, domain 1"/>
    <property type="match status" value="1"/>
</dbReference>
<dbReference type="GO" id="GO:0004151">
    <property type="term" value="F:dihydroorotase activity"/>
    <property type="evidence" value="ECO:0007669"/>
    <property type="project" value="UniProtKB-UniRule"/>
</dbReference>
<evidence type="ECO:0000259" key="7">
    <source>
        <dbReference type="Pfam" id="PF12890"/>
    </source>
</evidence>
<dbReference type="InterPro" id="IPR050138">
    <property type="entry name" value="DHOase/Allantoinase_Hydrolase"/>
</dbReference>
<feature type="binding site" evidence="6">
    <location>
        <begin position="324"/>
        <end position="325"/>
    </location>
    <ligand>
        <name>substrate</name>
    </ligand>
</feature>
<evidence type="ECO:0000256" key="4">
    <source>
        <dbReference type="ARBA" id="ARBA00022801"/>
    </source>
</evidence>
<dbReference type="HAMAP" id="MF_00220_B">
    <property type="entry name" value="PyrC_classI_B"/>
    <property type="match status" value="1"/>
</dbReference>
<feature type="domain" description="Dihydroorotase catalytic" evidence="7">
    <location>
        <begin position="50"/>
        <end position="236"/>
    </location>
</feature>
<keyword evidence="3 6" id="KW-0479">Metal-binding</keyword>
<dbReference type="PANTHER" id="PTHR43668">
    <property type="entry name" value="ALLANTOINASE"/>
    <property type="match status" value="1"/>
</dbReference>
<evidence type="ECO:0000256" key="2">
    <source>
        <dbReference type="ARBA" id="ARBA00010286"/>
    </source>
</evidence>
<dbReference type="NCBIfam" id="NF006836">
    <property type="entry name" value="PRK09357.1-1"/>
    <property type="match status" value="1"/>
</dbReference>
<keyword evidence="4 6" id="KW-0378">Hydrolase</keyword>
<evidence type="ECO:0000256" key="5">
    <source>
        <dbReference type="ARBA" id="ARBA00022975"/>
    </source>
</evidence>
<sequence>MGAIVFRGANILGEERADILIEGEVVRQVGSDLSVDTGTGVREVDARGLVALPGLVDLHTHLREPGGCDAETVDTGTAAAAKGGYTAVFAMANTTPTQDCPQVVEQVLDLGRKAGRVDVHPVGAVTKNLAGKELSDLKGMHQSRAAVNVFSDDGKCVFDPLLMRQALEIVRDFDGLIAQHSQEPRLTEDSQMNESYLAQELGIKGWPTVAEEMIIARDILLSLYLDVRVHVCHLSSARAVELVRWGKSQGARISAEATPHHLFLTQEEVRGRDPLFKVNPPLRSRKDVEAVQAGLADGTIDLVGTDHAPHPRRLKDCDFECGAFGMIGLETALAVVATTMVQSGKMTWRDLARVMSVTPARIGRAKGQGEEIAPGAVANLCFVSADTSWQVHRERQVSRSDNTPFVGKELLGQVRHTIYRGKPTVLAGQLQF</sequence>
<comment type="function">
    <text evidence="1 6">Catalyzes the reversible cyclization of carbamoyl aspartate to dihydroorotate.</text>
</comment>
<dbReference type="AlphaFoldDB" id="A0AAJ1EX66"/>
<dbReference type="PANTHER" id="PTHR43668:SF2">
    <property type="entry name" value="ALLANTOINASE"/>
    <property type="match status" value="1"/>
</dbReference>
<dbReference type="PROSITE" id="PS00483">
    <property type="entry name" value="DIHYDROOROTASE_2"/>
    <property type="match status" value="1"/>
</dbReference>
<organism evidence="8 9">
    <name type="scientific">Varibaculum cambriense</name>
    <dbReference type="NCBI Taxonomy" id="184870"/>
    <lineage>
        <taxon>Bacteria</taxon>
        <taxon>Bacillati</taxon>
        <taxon>Actinomycetota</taxon>
        <taxon>Actinomycetes</taxon>
        <taxon>Actinomycetales</taxon>
        <taxon>Actinomycetaceae</taxon>
        <taxon>Varibaculum</taxon>
    </lineage>
</organism>
<evidence type="ECO:0000256" key="3">
    <source>
        <dbReference type="ARBA" id="ARBA00022723"/>
    </source>
</evidence>
<feature type="binding site" evidence="6">
    <location>
        <position position="310"/>
    </location>
    <ligand>
        <name>substrate</name>
    </ligand>
</feature>
<comment type="cofactor">
    <cofactor evidence="6">
        <name>Zn(2+)</name>
        <dbReference type="ChEBI" id="CHEBI:29105"/>
    </cofactor>
    <text evidence="6">Binds 2 Zn(2+) ions per subunit.</text>
</comment>
<evidence type="ECO:0000313" key="8">
    <source>
        <dbReference type="EMBL" id="MCG4617694.1"/>
    </source>
</evidence>
<keyword evidence="5 6" id="KW-0665">Pyrimidine biosynthesis</keyword>
<feature type="binding site" evidence="6">
    <location>
        <position position="233"/>
    </location>
    <ligand>
        <name>Zn(2+)</name>
        <dbReference type="ChEBI" id="CHEBI:29105"/>
        <label>2</label>
    </ligand>
</feature>
<proteinExistence type="inferred from homology"/>
<dbReference type="InterPro" id="IPR004722">
    <property type="entry name" value="DHOase"/>
</dbReference>
<feature type="binding site" evidence="6">
    <location>
        <begin position="61"/>
        <end position="63"/>
    </location>
    <ligand>
        <name>substrate</name>
    </ligand>
</feature>
<dbReference type="GO" id="GO:0008270">
    <property type="term" value="F:zinc ion binding"/>
    <property type="evidence" value="ECO:0007669"/>
    <property type="project" value="UniProtKB-UniRule"/>
</dbReference>
<dbReference type="GO" id="GO:0004038">
    <property type="term" value="F:allantoinase activity"/>
    <property type="evidence" value="ECO:0007669"/>
    <property type="project" value="TreeGrafter"/>
</dbReference>
<dbReference type="RefSeq" id="WP_238127860.1">
    <property type="nucleotide sequence ID" value="NZ_JAGZVZ010000010.1"/>
</dbReference>
<protein>
    <recommendedName>
        <fullName evidence="6">Dihydroorotase</fullName>
        <shortName evidence="6">DHOase</shortName>
        <ecNumber evidence="6">3.5.2.3</ecNumber>
    </recommendedName>
</protein>
<name>A0AAJ1EX66_9ACTO</name>
<feature type="binding site" evidence="6">
    <location>
        <position position="153"/>
    </location>
    <ligand>
        <name>Zn(2+)</name>
        <dbReference type="ChEBI" id="CHEBI:29105"/>
        <label>2</label>
    </ligand>
</feature>
<evidence type="ECO:0000256" key="6">
    <source>
        <dbReference type="HAMAP-Rule" id="MF_00220"/>
    </source>
</evidence>
<feature type="binding site" evidence="6">
    <location>
        <position position="93"/>
    </location>
    <ligand>
        <name>substrate</name>
    </ligand>
</feature>